<organism evidence="3 4">
    <name type="scientific">Tropilaelaps mercedesae</name>
    <dbReference type="NCBI Taxonomy" id="418985"/>
    <lineage>
        <taxon>Eukaryota</taxon>
        <taxon>Metazoa</taxon>
        <taxon>Ecdysozoa</taxon>
        <taxon>Arthropoda</taxon>
        <taxon>Chelicerata</taxon>
        <taxon>Arachnida</taxon>
        <taxon>Acari</taxon>
        <taxon>Parasitiformes</taxon>
        <taxon>Mesostigmata</taxon>
        <taxon>Gamasina</taxon>
        <taxon>Dermanyssoidea</taxon>
        <taxon>Laelapidae</taxon>
        <taxon>Tropilaelaps</taxon>
    </lineage>
</organism>
<evidence type="ECO:0000313" key="4">
    <source>
        <dbReference type="Proteomes" id="UP000192247"/>
    </source>
</evidence>
<dbReference type="GO" id="GO:0004222">
    <property type="term" value="F:metalloendopeptidase activity"/>
    <property type="evidence" value="ECO:0007669"/>
    <property type="project" value="InterPro"/>
</dbReference>
<dbReference type="Gene3D" id="3.40.390.10">
    <property type="entry name" value="Collagenase (Catalytic Domain)"/>
    <property type="match status" value="1"/>
</dbReference>
<dbReference type="OrthoDB" id="6425975at2759"/>
<name>A0A1V9Y0H5_9ACAR</name>
<dbReference type="STRING" id="418985.A0A1V9Y0H5"/>
<dbReference type="SUPFAM" id="SSF55486">
    <property type="entry name" value="Metalloproteases ('zincins'), catalytic domain"/>
    <property type="match status" value="1"/>
</dbReference>
<gene>
    <name evidence="3" type="ORF">BIW11_02589</name>
</gene>
<dbReference type="InParanoid" id="A0A1V9Y0H5"/>
<reference evidence="3 4" key="1">
    <citation type="journal article" date="2017" name="Gigascience">
        <title>Draft genome of the honey bee ectoparasitic mite, Tropilaelaps mercedesae, is shaped by the parasitic life history.</title>
        <authorList>
            <person name="Dong X."/>
            <person name="Armstrong S.D."/>
            <person name="Xia D."/>
            <person name="Makepeace B.L."/>
            <person name="Darby A.C."/>
            <person name="Kadowaki T."/>
        </authorList>
    </citation>
    <scope>NUCLEOTIDE SEQUENCE [LARGE SCALE GENOMIC DNA]</scope>
    <source>
        <strain evidence="3">Wuxi-XJTLU</strain>
    </source>
</reference>
<dbReference type="EMBL" id="MNPL01001365">
    <property type="protein sequence ID" value="OQR79235.1"/>
    <property type="molecule type" value="Genomic_DNA"/>
</dbReference>
<dbReference type="InterPro" id="IPR018497">
    <property type="entry name" value="Peptidase_M13_C"/>
</dbReference>
<dbReference type="GO" id="GO:0016485">
    <property type="term" value="P:protein processing"/>
    <property type="evidence" value="ECO:0007669"/>
    <property type="project" value="TreeGrafter"/>
</dbReference>
<comment type="similarity">
    <text evidence="1">Belongs to the peptidase M13 family.</text>
</comment>
<dbReference type="AlphaFoldDB" id="A0A1V9Y0H5"/>
<dbReference type="GO" id="GO:0005886">
    <property type="term" value="C:plasma membrane"/>
    <property type="evidence" value="ECO:0007669"/>
    <property type="project" value="TreeGrafter"/>
</dbReference>
<dbReference type="PROSITE" id="PS51885">
    <property type="entry name" value="NEPRILYSIN"/>
    <property type="match status" value="1"/>
</dbReference>
<evidence type="ECO:0000259" key="2">
    <source>
        <dbReference type="Pfam" id="PF01431"/>
    </source>
</evidence>
<dbReference type="InterPro" id="IPR000718">
    <property type="entry name" value="Peptidase_M13"/>
</dbReference>
<dbReference type="PANTHER" id="PTHR11733:SF167">
    <property type="entry name" value="FI17812P1-RELATED"/>
    <property type="match status" value="1"/>
</dbReference>
<dbReference type="Proteomes" id="UP000192247">
    <property type="component" value="Unassembled WGS sequence"/>
</dbReference>
<dbReference type="Pfam" id="PF01431">
    <property type="entry name" value="Peptidase_M13"/>
    <property type="match status" value="1"/>
</dbReference>
<dbReference type="PANTHER" id="PTHR11733">
    <property type="entry name" value="ZINC METALLOPROTEASE FAMILY M13 NEPRILYSIN-RELATED"/>
    <property type="match status" value="1"/>
</dbReference>
<evidence type="ECO:0000256" key="1">
    <source>
        <dbReference type="ARBA" id="ARBA00007357"/>
    </source>
</evidence>
<evidence type="ECO:0000313" key="3">
    <source>
        <dbReference type="EMBL" id="OQR79235.1"/>
    </source>
</evidence>
<keyword evidence="4" id="KW-1185">Reference proteome</keyword>
<sequence>MADNGGLKAAFHAYRGWLESNSELPPLPGVNLTHEQLFYVGFAQKHLRRLICKYSLMLILLRNTGKTVIRTKQ</sequence>
<feature type="domain" description="Peptidase M13 C-terminal" evidence="2">
    <location>
        <begin position="1"/>
        <end position="66"/>
    </location>
</feature>
<protein>
    <submittedName>
        <fullName evidence="3">Endothelin-converting enzyme 2-like</fullName>
    </submittedName>
</protein>
<dbReference type="InterPro" id="IPR024079">
    <property type="entry name" value="MetalloPept_cat_dom_sf"/>
</dbReference>
<accession>A0A1V9Y0H5</accession>
<proteinExistence type="inferred from homology"/>
<comment type="caution">
    <text evidence="3">The sequence shown here is derived from an EMBL/GenBank/DDBJ whole genome shotgun (WGS) entry which is preliminary data.</text>
</comment>